<proteinExistence type="predicted"/>
<dbReference type="AlphaFoldDB" id="A0A427B5U6"/>
<organism evidence="1 2">
    <name type="scientific">Ensete ventricosum</name>
    <name type="common">Abyssinian banana</name>
    <name type="synonym">Musa ensete</name>
    <dbReference type="NCBI Taxonomy" id="4639"/>
    <lineage>
        <taxon>Eukaryota</taxon>
        <taxon>Viridiplantae</taxon>
        <taxon>Streptophyta</taxon>
        <taxon>Embryophyta</taxon>
        <taxon>Tracheophyta</taxon>
        <taxon>Spermatophyta</taxon>
        <taxon>Magnoliopsida</taxon>
        <taxon>Liliopsida</taxon>
        <taxon>Zingiberales</taxon>
        <taxon>Musaceae</taxon>
        <taxon>Ensete</taxon>
    </lineage>
</organism>
<comment type="caution">
    <text evidence="1">The sequence shown here is derived from an EMBL/GenBank/DDBJ whole genome shotgun (WGS) entry which is preliminary data.</text>
</comment>
<name>A0A427B5U6_ENSVE</name>
<protein>
    <submittedName>
        <fullName evidence="1">Uncharacterized protein</fullName>
    </submittedName>
</protein>
<evidence type="ECO:0000313" key="1">
    <source>
        <dbReference type="EMBL" id="RRT83817.1"/>
    </source>
</evidence>
<evidence type="ECO:0000313" key="2">
    <source>
        <dbReference type="Proteomes" id="UP000287651"/>
    </source>
</evidence>
<gene>
    <name evidence="1" type="ORF">B296_00016756</name>
</gene>
<accession>A0A427B5U6</accession>
<sequence>MRKKKISEYLEEPTYSVTFAASNADREVGPGGGFIRLRRPRAERNSFAWPSPPQLIKGEESGAEDALQGGRWWRNGEGIRRYGNRRKGLGRDLDGRKASEEPKVLEAAEHCRLSPCPRVLSNG</sequence>
<reference evidence="1 2" key="1">
    <citation type="journal article" date="2014" name="Agronomy (Basel)">
        <title>A Draft Genome Sequence for Ensete ventricosum, the Drought-Tolerant Tree Against Hunger.</title>
        <authorList>
            <person name="Harrison J."/>
            <person name="Moore K.A."/>
            <person name="Paszkiewicz K."/>
            <person name="Jones T."/>
            <person name="Grant M."/>
            <person name="Ambacheew D."/>
            <person name="Muzemil S."/>
            <person name="Studholme D.J."/>
        </authorList>
    </citation>
    <scope>NUCLEOTIDE SEQUENCE [LARGE SCALE GENOMIC DNA]</scope>
</reference>
<dbReference type="EMBL" id="AMZH03000426">
    <property type="protein sequence ID" value="RRT83817.1"/>
    <property type="molecule type" value="Genomic_DNA"/>
</dbReference>
<dbReference type="Proteomes" id="UP000287651">
    <property type="component" value="Unassembled WGS sequence"/>
</dbReference>